<feature type="domain" description="DUF4116" evidence="2">
    <location>
        <begin position="197"/>
        <end position="240"/>
    </location>
</feature>
<comment type="caution">
    <text evidence="3">The sequence shown here is derived from an EMBL/GenBank/DDBJ whole genome shotgun (WGS) entry which is preliminary data.</text>
</comment>
<gene>
    <name evidence="3" type="ORF">PCOR1329_LOCUS26780</name>
</gene>
<dbReference type="InterPro" id="IPR029071">
    <property type="entry name" value="Ubiquitin-like_domsf"/>
</dbReference>
<sequence>MPDLTLRGAGASAPEPPGSSNRAPGGPRPPAAEMLLPAFAPPRRHAAPRSGGSSSVGAGGTLQLRVTRLDGEMLCATVPREWALQDVKAHLERTWGIAQREQRLLCGTKELGNGDPLAAAVGDPAAREAELTLVRRPPLQAEWLERVRGDGRQLRHAPAELRADPEVVLAAVRQNWSALQCATEEVRNDRDVGGVGLTAVRENANVLWYASHALRGDREFVLEALRHNVAAFPCVSTALRADRDMVLAAVRESGEVLRFASAQHRADREVVLAAVASSPLALQHADRG</sequence>
<dbReference type="Pfam" id="PF13475">
    <property type="entry name" value="DUF4116"/>
    <property type="match status" value="3"/>
</dbReference>
<dbReference type="Proteomes" id="UP001189429">
    <property type="component" value="Unassembled WGS sequence"/>
</dbReference>
<dbReference type="InterPro" id="IPR025197">
    <property type="entry name" value="DUF4116"/>
</dbReference>
<name>A0ABN9S5S9_9DINO</name>
<feature type="domain" description="DUF4116" evidence="2">
    <location>
        <begin position="242"/>
        <end position="286"/>
    </location>
</feature>
<accession>A0ABN9S5S9</accession>
<dbReference type="CDD" id="cd17039">
    <property type="entry name" value="Ubl_ubiquitin_like"/>
    <property type="match status" value="1"/>
</dbReference>
<dbReference type="SUPFAM" id="SSF54236">
    <property type="entry name" value="Ubiquitin-like"/>
    <property type="match status" value="1"/>
</dbReference>
<evidence type="ECO:0000256" key="1">
    <source>
        <dbReference type="SAM" id="MobiDB-lite"/>
    </source>
</evidence>
<evidence type="ECO:0000259" key="2">
    <source>
        <dbReference type="Pfam" id="PF13475"/>
    </source>
</evidence>
<dbReference type="EMBL" id="CAUYUJ010009580">
    <property type="protein sequence ID" value="CAK0827177.1"/>
    <property type="molecule type" value="Genomic_DNA"/>
</dbReference>
<dbReference type="Gene3D" id="3.10.20.90">
    <property type="entry name" value="Phosphatidylinositol 3-kinase Catalytic Subunit, Chain A, domain 1"/>
    <property type="match status" value="1"/>
</dbReference>
<protein>
    <recommendedName>
        <fullName evidence="2">DUF4116 domain-containing protein</fullName>
    </recommendedName>
</protein>
<evidence type="ECO:0000313" key="4">
    <source>
        <dbReference type="Proteomes" id="UP001189429"/>
    </source>
</evidence>
<feature type="domain" description="DUF4116" evidence="2">
    <location>
        <begin position="144"/>
        <end position="187"/>
    </location>
</feature>
<evidence type="ECO:0000313" key="3">
    <source>
        <dbReference type="EMBL" id="CAK0827177.1"/>
    </source>
</evidence>
<reference evidence="3" key="1">
    <citation type="submission" date="2023-10" db="EMBL/GenBank/DDBJ databases">
        <authorList>
            <person name="Chen Y."/>
            <person name="Shah S."/>
            <person name="Dougan E. K."/>
            <person name="Thang M."/>
            <person name="Chan C."/>
        </authorList>
    </citation>
    <scope>NUCLEOTIDE SEQUENCE [LARGE SCALE GENOMIC DNA]</scope>
</reference>
<proteinExistence type="predicted"/>
<keyword evidence="4" id="KW-1185">Reference proteome</keyword>
<organism evidence="3 4">
    <name type="scientific">Prorocentrum cordatum</name>
    <dbReference type="NCBI Taxonomy" id="2364126"/>
    <lineage>
        <taxon>Eukaryota</taxon>
        <taxon>Sar</taxon>
        <taxon>Alveolata</taxon>
        <taxon>Dinophyceae</taxon>
        <taxon>Prorocentrales</taxon>
        <taxon>Prorocentraceae</taxon>
        <taxon>Prorocentrum</taxon>
    </lineage>
</organism>
<feature type="region of interest" description="Disordered" evidence="1">
    <location>
        <begin position="1"/>
        <end position="34"/>
    </location>
</feature>